<dbReference type="InterPro" id="IPR048051">
    <property type="entry name" value="BapA-like_prefix-like"/>
</dbReference>
<feature type="domain" description="Biofilm-associated protein BapA-like prefix-like" evidence="4">
    <location>
        <begin position="1"/>
        <end position="120"/>
    </location>
</feature>
<feature type="domain" description="Bacterial Ig-like" evidence="3">
    <location>
        <begin position="2701"/>
        <end position="2778"/>
    </location>
</feature>
<dbReference type="InterPro" id="IPR055014">
    <property type="entry name" value="BapA_Bap-like_C"/>
</dbReference>
<dbReference type="InterPro" id="IPR044016">
    <property type="entry name" value="Big_13"/>
</dbReference>
<dbReference type="NCBIfam" id="TIGR03661">
    <property type="entry name" value="T1SS_VCA0849"/>
    <property type="match status" value="1"/>
</dbReference>
<feature type="domain" description="Bacterial Ig" evidence="2">
    <location>
        <begin position="1570"/>
        <end position="1647"/>
    </location>
</feature>
<dbReference type="NCBIfam" id="NF045619">
    <property type="entry name" value="adhes_GNV_Cterm"/>
    <property type="match status" value="1"/>
</dbReference>
<proteinExistence type="predicted"/>
<feature type="region of interest" description="Disordered" evidence="1">
    <location>
        <begin position="734"/>
        <end position="755"/>
    </location>
</feature>
<feature type="domain" description="Bacterial Ig-like" evidence="3">
    <location>
        <begin position="2293"/>
        <end position="2378"/>
    </location>
</feature>
<feature type="compositionally biased region" description="Gly residues" evidence="1">
    <location>
        <begin position="152"/>
        <end position="164"/>
    </location>
</feature>
<dbReference type="Pfam" id="PF17963">
    <property type="entry name" value="Big_9"/>
    <property type="match status" value="2"/>
</dbReference>
<feature type="domain" description="Bacterial Ig-like" evidence="3">
    <location>
        <begin position="2085"/>
        <end position="2171"/>
    </location>
</feature>
<feature type="domain" description="Bacterial Ig-like" evidence="3">
    <location>
        <begin position="1173"/>
        <end position="1252"/>
    </location>
</feature>
<evidence type="ECO:0000259" key="3">
    <source>
        <dbReference type="Pfam" id="PF19077"/>
    </source>
</evidence>
<feature type="domain" description="Bacterial Ig" evidence="2">
    <location>
        <begin position="582"/>
        <end position="663"/>
    </location>
</feature>
<dbReference type="Pfam" id="PF22783">
    <property type="entry name" value="BapA_N"/>
    <property type="match status" value="1"/>
</dbReference>
<feature type="domain" description="Bacterial Ig-like" evidence="3">
    <location>
        <begin position="1777"/>
        <end position="1861"/>
    </location>
</feature>
<feature type="region of interest" description="Disordered" evidence="1">
    <location>
        <begin position="137"/>
        <end position="223"/>
    </location>
</feature>
<feature type="domain" description="Bacterial Ig-like" evidence="3">
    <location>
        <begin position="202"/>
        <end position="286"/>
    </location>
</feature>
<feature type="domain" description="Bacterial Ig-like" evidence="3">
    <location>
        <begin position="1055"/>
        <end position="1147"/>
    </location>
</feature>
<sequence length="3747" mass="371907">MRPISIISKLTGVSNKVEASEITLSAPSIVKLQLERSDITSIVRSGQDMIITLHSGEKITIHNFYAGGNQDPSQLVLEDNHGALWWVQDTDGAFHFEHIDDLTPLMAAEGSHDGAAAWPWVLGALAVGGGVALAASGGGGGGGGSDNNSGNNGSGNGNGNGNGNPGSVNPGGSKDPDPSSPDPKAPSVPVLGSITDNVAPVTGTLQPGQATNDNTPTLQGTGTAGSTVHIYDNGTEIGSVVVDGNGNWSFTPTTPLADGSHQITVSASNGSGSSETSAGWPIVVDTDPPPAATVSQEIDNVGSIQGAIPSGGVTDDATPTLTGTGVAGFTISVYDNGGVLLGTTVVDSSGNWSFTPGTPLSDGVHNLTVIQSDAAGNPSVATTVPAFTVDTTPPLAATITGINPEGTTVTGSAEPGSTVTIIDSNNHVLGSVVVDNSGNFSIGITPAQTHGEALTAEIHDAAGNTGPDTPFNATSSGLPTVPVIVSIVDDVAPGTGPLSNNQSTNDSTPTISGTADPNTTVNIYNNGALLVSVSVDGSGNWSWTPLVALPDGPHAFTVTATNAAGTGASSGAFTVNIDTTPPAPPTDLAVSHDGVTVTGITEAGNTVVINDSHGNPIGTGTAGPDGHFSITIAPPQTNGETLTAVATDPAGNPGLPGIATAPDTTAPVPPSNLVINHAGDQVTGTAEPNSTVHILDPHGNIIGTATADGSGAFTATLVPPQTNGEVLEANATDAAGNTSTDTPVTAPDTTPPNAPTGVVVAGDGASVTGSAEAGSTVIIKDDHGNTIGQGQADAGGNFTIPISPAQTNGETIGLTATDGSGNTSPNASAVAPDITPPATPIISAVIDDVANGLGPIGNGQLTNDDKPTLQGTAEINSQVKIYDNGVLLATVGTDGSGNWNYTPGTSLGQGAHVLTVTATDAAGNTSPAASWNIIVDSVPPQVPVLTLVNDDVGTITGNVLNNGNVTNDTTPTLSGTGEPGTQVSIYDDGVLMATVTVDSGGAWSYPVPVGQALGDRDHNITLTATDAAGNVTTSPTTVTITVDTQAPSAPVIIAAADNVGSVQGDLPTTSRSDDTLPLLKGTGDVGSTITIYDGATPIGTTTVIAGGTWSFQVTQPLSEGAHALSAVASDAAGNTSAAGNFALTIDTTPPAAPVILSAQGLIGSTTVTLVDGGSTKSTAPTISGTGEAGARIIISDNGTVIGNTTVQPNGTWTFVPSPPLADNAQHHFTATATDVAGNISIPSADFTLTVDNLPPSQPLPPTITDDVLPVVGVVTNGNTNDTTPTFSGTGANPGDTISVYLDGNATPLGTALVAADGTWSFTPGTAINPDSYQITITATDAAGNVSLPSLPITLNIDITPPGNPTILAANDNVGTIQGDLAPNAITDDNTPTIRGTGDNGATITLYNGSTVIGTTTVVGGLWSFTPGTALADGSYTITAIATDAAGNPSGSSNSISFTVNTVPLTLPQVTDIQDNVGVITGSVSNGGVTDDTTPTFSGTGTPGSTVLVYVDGLPIAVAVATVGANGTWSVDVPLGVVNGPHTITFGTQDAAGNSLPAGNPIVLNLDTSPPAPPLVTIVDPNGTLVSGTAEPGSTVIIKDNGGNVLGTGLANAITGAFTVTISPAQTTGTALTATAQDTAGNQSLQTPFISAISTVPHPPTLEVFDDVSPITGVVGNGKTTNDTLPTLQGVATAGATVHIYQDGVLITSVPADATTGAWSYTLPTPLVNGSTHSFAVSQTVTGVDSGQSPTYSITIDTSAPLAPAITSVTDDVAPVVGTVNNGQATNDAQPTINGTGEVGATITIYDGGVAIGTTVVNGSGNWSFTPTGTLGDGSHTFTARATDAAGNQGVASGSYQITIDTAAPSAPAIVTVTDDVGTVVNLTPGQVTNDNTPTLTGTTEPNALVTIRDNGTVIGTATADGSGSWTFTPGTALGDGNHSLTATATDAAGNIGTASTAFPIVVDTTPPPPPAIVTVVDDVGGTVQLTNGQLTNDAQPTLNGTGEIGATITIRDNGAPIGTAVVDGSGNWTFTPGTALGQGPHVFTTVATDPAGNTGSPSASFTIQVDSIAPPAPAIVTVQDNTAPVTGPIAGGGISNESHPGLTGTGEIGATITVMSDGVAIGTTIVGAGGTWSFTPGTALTNGLHTLTVTATDSAGNVSAPSAGFTYTVDTAAPGIPAIGQVVDDVGALQGDLSSGQATDDTRPALSGTAEANSTVKIYDNGSLIGTVTADGTGAWSFTPGTGLTNGPHALTVTATDAAGNVSAPSTAFNIVVDTVAPPAPAIIQAVDDVQPGTGILLSGAFTNDTQPLLSGTAEANAKVAIYDNGTLLTTVTAAADGSWSYLPAALGNGQHVFTAIATDAAGNVGPTSPGFTLNIDTVAPPTPVLLTVVDDVAGGVFNAALTNGGLTNDARPTLNGTAEAGSTVNIYDGGTLLGTALVQGNGSWTFTPTAPLGTGSHSFTVTATDAAGNTSGATAGFGIVVDTTPPATPSITSIIDDVAGGIFNGPIGNNQLTNDAQPTLNGTTEANATVNIYDNGTFVTSVTADGSGNWNYTPPTALAQGSHSFTITATDVAGNTSGMSAAAAIIVDTVPPPVPTGLTVNANGTLLTGVAEPNSTVTITSSTGTVLGTATANGSGNFSFTLSPPQISGQTLLVTAQDAAGNVGAAGNALAPFTGAPPAPLLISVIDDVGPILGTVAAGASTNDTRPTITGTAQANATVNVFNNGVLMGSTTADGNGNWSFTPTNAISEGAHAFTATATNVNGTGVLSTSYSVVVDTTPPGAPTALISTDGGTITGVAEAGSTVTITLPGGGTVTAIANSSGVYSVTLPVRQIEGQLLSATATDSAGNTSSPTSITAPVLPLLAEDNITTLALQTNATVTTQHLDDYGFMLVNALGTVANVLGNNTASVNFSVDPNGSGSVTINAAATGIVLSLLSTMEIVIQRFDTGLNAWVTVVDTSNPQFANLLTIGSSGVTLNYGGLTGGDYRVVTYNTNLLATGSYTSLDVALVKTSAGTITGNTSETGNVITDTDPTNGQDNAPSGTVVTSITDANGNTIAVPVGGIDVQGQYGTLHINQNGSYTYTLTNTSASVYGRTESFTYTLTHGTDHSSAKLVVSLGQSPAASTVTAVDDTASLTYSTTVASVDNGTSHQAGFTLANVGLGNVLDVSLVNGLTDPVKFNVDAGATRTLTVQASVLGVTVGGFDLYVYRFNPAIQQYEQYRVQPNWITALLSGNSTAYTITLPGGDYLFMLLASGGLALATSYTMNIQADHTYAVDSTTASTNGNILANDSAPANTVVTEVNGVAINSTGTTTITGQYGTLTIDAQGHYTYTLNSGVGADTISTPDSFVYTVRAPNGDVSSASLNITATPLALDAVNDVSSQIAVTTLQDTSQPFTDSSVGNASWSAQLLSPTSQNGTGTVEVAAGTAITNVILHFNVASLLSLGGLTVTWALYDNNNVQVAHGSFNGGLLLGGNIDIALSGVELHAGNYRLDYTGSVGALGLGNITVTPTVHGTTVALANYETSGVNSVTGNIYADDHISSVHTLLTVNGAGGSTATLDPSTSSTGTATINGQYGTLTMGVDGHYTYTLNSGVSLSAMTTKETFTYTINDQSGHTSTATLTIDMNPQVVSTDQADRLVGSVYGDTLIYHLLSANDATGGNGTADTWSNFSLAQGDKIDVSALLVGWDGQNSSLGNYLTVTSSGNNTVISIDRDGTGTTYHSTNLVTLENVHTTLDELVQQNHIVG</sequence>
<dbReference type="NCBIfam" id="NF033510">
    <property type="entry name" value="Ca_tandemer"/>
    <property type="match status" value="26"/>
</dbReference>
<organism evidence="5 6">
    <name type="scientific">Yokenella regensburgei</name>
    <dbReference type="NCBI Taxonomy" id="158877"/>
    <lineage>
        <taxon>Bacteria</taxon>
        <taxon>Pseudomonadati</taxon>
        <taxon>Pseudomonadota</taxon>
        <taxon>Gammaproteobacteria</taxon>
        <taxon>Enterobacterales</taxon>
        <taxon>Enterobacteriaceae</taxon>
        <taxon>Yokenella</taxon>
    </lineage>
</organism>
<dbReference type="Gene3D" id="3.30.420.430">
    <property type="match status" value="11"/>
</dbReference>
<feature type="domain" description="Bacterial Ig-like" evidence="3">
    <location>
        <begin position="1276"/>
        <end position="1357"/>
    </location>
</feature>
<feature type="compositionally biased region" description="Low complexity" evidence="1">
    <location>
        <begin position="738"/>
        <end position="748"/>
    </location>
</feature>
<feature type="domain" description="Bacterial Ig-like" evidence="3">
    <location>
        <begin position="959"/>
        <end position="1044"/>
    </location>
</feature>
<evidence type="ECO:0000313" key="5">
    <source>
        <dbReference type="EMBL" id="SQA62725.1"/>
    </source>
</evidence>
<feature type="domain" description="Bacterial Ig-like" evidence="3">
    <location>
        <begin position="2405"/>
        <end position="2484"/>
    </location>
</feature>
<feature type="domain" description="Bacterial Ig-like" evidence="3">
    <location>
        <begin position="2508"/>
        <end position="2590"/>
    </location>
</feature>
<evidence type="ECO:0000256" key="1">
    <source>
        <dbReference type="SAM" id="MobiDB-lite"/>
    </source>
</evidence>
<dbReference type="Proteomes" id="UP000251313">
    <property type="component" value="Unassembled WGS sequence"/>
</dbReference>
<dbReference type="InterPro" id="IPR041498">
    <property type="entry name" value="Big_6"/>
</dbReference>
<dbReference type="Pfam" id="PF19077">
    <property type="entry name" value="Big_13"/>
    <property type="match status" value="20"/>
</dbReference>
<evidence type="ECO:0000259" key="4">
    <source>
        <dbReference type="Pfam" id="PF22783"/>
    </source>
</evidence>
<feature type="domain" description="Bacterial Ig-like" evidence="3">
    <location>
        <begin position="1473"/>
        <end position="1566"/>
    </location>
</feature>
<comment type="caution">
    <text evidence="5">The sequence shown here is derived from an EMBL/GenBank/DDBJ whole genome shotgun (WGS) entry which is preliminary data.</text>
</comment>
<gene>
    <name evidence="5" type="ORF">NCTC11967_01729</name>
</gene>
<protein>
    <submittedName>
        <fullName evidence="5">Type I secretion C-terminal target domain (VC_A0849 subclass)</fullName>
    </submittedName>
</protein>
<feature type="domain" description="Bacterial Ig-like" evidence="3">
    <location>
        <begin position="492"/>
        <end position="579"/>
    </location>
</feature>
<feature type="domain" description="Bacterial Ig" evidence="2">
    <location>
        <begin position="2593"/>
        <end position="2672"/>
    </location>
</feature>
<dbReference type="Pfam" id="PF17936">
    <property type="entry name" value="Big_6"/>
    <property type="match status" value="7"/>
</dbReference>
<feature type="domain" description="Bacterial Ig-like" evidence="3">
    <location>
        <begin position="302"/>
        <end position="391"/>
    </location>
</feature>
<feature type="domain" description="Bacterial Ig-like" evidence="3">
    <location>
        <begin position="1670"/>
        <end position="1757"/>
    </location>
</feature>
<feature type="compositionally biased region" description="Polar residues" evidence="1">
    <location>
        <begin position="203"/>
        <end position="223"/>
    </location>
</feature>
<feature type="domain" description="Bacterial Ig" evidence="2">
    <location>
        <begin position="752"/>
        <end position="833"/>
    </location>
</feature>
<dbReference type="InterPro" id="IPR013783">
    <property type="entry name" value="Ig-like_fold"/>
</dbReference>
<feature type="domain" description="Bacterial Ig" evidence="2">
    <location>
        <begin position="394"/>
        <end position="473"/>
    </location>
</feature>
<feature type="domain" description="Bacterial Ig-like" evidence="3">
    <location>
        <begin position="1886"/>
        <end position="1964"/>
    </location>
</feature>
<dbReference type="InterPro" id="IPR019960">
    <property type="entry name" value="T1SS_VCA0849"/>
</dbReference>
<dbReference type="InterPro" id="IPR010221">
    <property type="entry name" value="VCBS_dom"/>
</dbReference>
<dbReference type="EMBL" id="UAVL01000007">
    <property type="protein sequence ID" value="SQA62725.1"/>
    <property type="molecule type" value="Genomic_DNA"/>
</dbReference>
<feature type="domain" description="Bacterial Ig" evidence="2">
    <location>
        <begin position="666"/>
        <end position="748"/>
    </location>
</feature>
<feature type="domain" description="Bacterial Ig-like" evidence="3">
    <location>
        <begin position="857"/>
        <end position="936"/>
    </location>
</feature>
<feature type="domain" description="Bacterial Ig" evidence="2">
    <location>
        <begin position="2781"/>
        <end position="2859"/>
    </location>
</feature>
<feature type="domain" description="Bacterial Ig-like" evidence="3">
    <location>
        <begin position="1986"/>
        <end position="2066"/>
    </location>
</feature>
<dbReference type="RefSeq" id="WP_038255082.1">
    <property type="nucleotide sequence ID" value="NZ_UAVL01000007.1"/>
</dbReference>
<feature type="domain" description="Bacterial Ig-like" evidence="3">
    <location>
        <begin position="1377"/>
        <end position="1461"/>
    </location>
</feature>
<accession>A0AB38FUE5</accession>
<dbReference type="Gene3D" id="2.60.40.10">
    <property type="entry name" value="Immunoglobulins"/>
    <property type="match status" value="15"/>
</dbReference>
<evidence type="ECO:0000259" key="2">
    <source>
        <dbReference type="Pfam" id="PF17936"/>
    </source>
</evidence>
<feature type="domain" description="Bacterial Ig-like" evidence="3">
    <location>
        <begin position="2191"/>
        <end position="2275"/>
    </location>
</feature>
<dbReference type="NCBIfam" id="NF033677">
    <property type="entry name" value="biofilm_BapA_N"/>
    <property type="match status" value="1"/>
</dbReference>
<dbReference type="NCBIfam" id="TIGR01965">
    <property type="entry name" value="VCBS_repeat"/>
    <property type="match status" value="3"/>
</dbReference>
<reference evidence="5 6" key="1">
    <citation type="submission" date="2018-06" db="EMBL/GenBank/DDBJ databases">
        <authorList>
            <consortium name="Pathogen Informatics"/>
            <person name="Doyle S."/>
        </authorList>
    </citation>
    <scope>NUCLEOTIDE SEQUENCE [LARGE SCALE GENOMIC DNA]</scope>
    <source>
        <strain evidence="5 6">NCTC11967</strain>
    </source>
</reference>
<name>A0AB38FUE5_9ENTR</name>
<evidence type="ECO:0000313" key="6">
    <source>
        <dbReference type="Proteomes" id="UP000251313"/>
    </source>
</evidence>